<dbReference type="InterPro" id="IPR004838">
    <property type="entry name" value="NHTrfase_class1_PyrdxlP-BS"/>
</dbReference>
<dbReference type="InterPro" id="IPR015421">
    <property type="entry name" value="PyrdxlP-dep_Trfase_major"/>
</dbReference>
<dbReference type="PROSITE" id="PS00105">
    <property type="entry name" value="AA_TRANSFER_CLASS_1"/>
    <property type="match status" value="1"/>
</dbReference>
<keyword evidence="6" id="KW-1185">Reference proteome</keyword>
<dbReference type="EC" id="2.6.1.-" evidence="3"/>
<sequence length="348" mass="38304">MSDVGVEPPRHGGDPRTLSAVAAGLPMIDLATGVNPWAWPVPPPPAECYQRLPYPCADLLRAAATYYGVAEDVILATAGSQPVIQLLPTIFAPGRVLMADVAYEEHRYRWSRAGHHIHHFSDYSREYIAKRILREQIQYLVIISPNNPTGDVVTEADVRYWRSLLPSDGVVVIDQAFADAMPTSDLSVLAAEPGIVLLRSIGKFFGLPGLRLGFVIASPNVLATLDERIGPWAVCGSAQWLGRQALQDRRWQNATKIRLENAAARQGVLLTERFEFCFQKLIVTPLFITMVLPLASAERLQARCYAQGLSVRVYRCGENTAYMRWGLASDQAILAERLAAISLADLAA</sequence>
<dbReference type="InterPro" id="IPR015424">
    <property type="entry name" value="PyrdxlP-dep_Trfase"/>
</dbReference>
<dbReference type="PANTHER" id="PTHR42885:SF1">
    <property type="entry name" value="THREONINE-PHOSPHATE DECARBOXYLASE"/>
    <property type="match status" value="1"/>
</dbReference>
<comment type="similarity">
    <text evidence="3">Belongs to the class-I pyridoxal-phosphate-dependent aminotransferase family.</text>
</comment>
<keyword evidence="3" id="KW-0808">Transferase</keyword>
<dbReference type="InterPro" id="IPR004839">
    <property type="entry name" value="Aminotransferase_I/II_large"/>
</dbReference>
<name>A0ABP7W7V8_9GAMM</name>
<keyword evidence="3" id="KW-0032">Aminotransferase</keyword>
<dbReference type="Proteomes" id="UP001500392">
    <property type="component" value="Unassembled WGS sequence"/>
</dbReference>
<feature type="domain" description="Aminotransferase class I/classII large" evidence="4">
    <location>
        <begin position="57"/>
        <end position="266"/>
    </location>
</feature>
<dbReference type="PANTHER" id="PTHR42885">
    <property type="entry name" value="HISTIDINOL-PHOSPHATE AMINOTRANSFERASE-RELATED"/>
    <property type="match status" value="1"/>
</dbReference>
<organism evidence="5 6">
    <name type="scientific">Zhongshania borealis</name>
    <dbReference type="NCBI Taxonomy" id="889488"/>
    <lineage>
        <taxon>Bacteria</taxon>
        <taxon>Pseudomonadati</taxon>
        <taxon>Pseudomonadota</taxon>
        <taxon>Gammaproteobacteria</taxon>
        <taxon>Cellvibrionales</taxon>
        <taxon>Spongiibacteraceae</taxon>
        <taxon>Zhongshania</taxon>
    </lineage>
</organism>
<dbReference type="InterPro" id="IPR015422">
    <property type="entry name" value="PyrdxlP-dep_Trfase_small"/>
</dbReference>
<comment type="caution">
    <text evidence="5">The sequence shown here is derived from an EMBL/GenBank/DDBJ whole genome shotgun (WGS) entry which is preliminary data.</text>
</comment>
<evidence type="ECO:0000313" key="5">
    <source>
        <dbReference type="EMBL" id="GAA4083270.1"/>
    </source>
</evidence>
<comment type="cofactor">
    <cofactor evidence="1 3">
        <name>pyridoxal 5'-phosphate</name>
        <dbReference type="ChEBI" id="CHEBI:597326"/>
    </cofactor>
</comment>
<dbReference type="SUPFAM" id="SSF53383">
    <property type="entry name" value="PLP-dependent transferases"/>
    <property type="match status" value="1"/>
</dbReference>
<dbReference type="CDD" id="cd00609">
    <property type="entry name" value="AAT_like"/>
    <property type="match status" value="1"/>
</dbReference>
<accession>A0ABP7W7V8</accession>
<evidence type="ECO:0000256" key="3">
    <source>
        <dbReference type="RuleBase" id="RU000481"/>
    </source>
</evidence>
<keyword evidence="2" id="KW-0663">Pyridoxal phosphate</keyword>
<dbReference type="RefSeq" id="WP_344931894.1">
    <property type="nucleotide sequence ID" value="NZ_BAABDM010000001.1"/>
</dbReference>
<dbReference type="Pfam" id="PF00155">
    <property type="entry name" value="Aminotran_1_2"/>
    <property type="match status" value="1"/>
</dbReference>
<dbReference type="Gene3D" id="3.40.640.10">
    <property type="entry name" value="Type I PLP-dependent aspartate aminotransferase-like (Major domain)"/>
    <property type="match status" value="1"/>
</dbReference>
<reference evidence="6" key="1">
    <citation type="journal article" date="2019" name="Int. J. Syst. Evol. Microbiol.">
        <title>The Global Catalogue of Microorganisms (GCM) 10K type strain sequencing project: providing services to taxonomists for standard genome sequencing and annotation.</title>
        <authorList>
            <consortium name="The Broad Institute Genomics Platform"/>
            <consortium name="The Broad Institute Genome Sequencing Center for Infectious Disease"/>
            <person name="Wu L."/>
            <person name="Ma J."/>
        </authorList>
    </citation>
    <scope>NUCLEOTIDE SEQUENCE [LARGE SCALE GENOMIC DNA]</scope>
    <source>
        <strain evidence="6">JCM 17304</strain>
    </source>
</reference>
<evidence type="ECO:0000256" key="2">
    <source>
        <dbReference type="ARBA" id="ARBA00022898"/>
    </source>
</evidence>
<dbReference type="EMBL" id="BAABDM010000001">
    <property type="protein sequence ID" value="GAA4083270.1"/>
    <property type="molecule type" value="Genomic_DNA"/>
</dbReference>
<dbReference type="Gene3D" id="3.90.1150.10">
    <property type="entry name" value="Aspartate Aminotransferase, domain 1"/>
    <property type="match status" value="1"/>
</dbReference>
<evidence type="ECO:0000313" key="6">
    <source>
        <dbReference type="Proteomes" id="UP001500392"/>
    </source>
</evidence>
<evidence type="ECO:0000259" key="4">
    <source>
        <dbReference type="Pfam" id="PF00155"/>
    </source>
</evidence>
<protein>
    <recommendedName>
        <fullName evidence="3">Aminotransferase</fullName>
        <ecNumber evidence="3">2.6.1.-</ecNumber>
    </recommendedName>
</protein>
<gene>
    <name evidence="5" type="primary">cobD</name>
    <name evidence="5" type="ORF">GCM10022414_02520</name>
</gene>
<proteinExistence type="inferred from homology"/>
<evidence type="ECO:0000256" key="1">
    <source>
        <dbReference type="ARBA" id="ARBA00001933"/>
    </source>
</evidence>